<proteinExistence type="predicted"/>
<sequence>MKPGMESPEGREPLVRSLNIRSKEGDTLLGWVLCYTITGGLPLSEAVPLVKSLLDLGVVATTHAFAEDVPPVALAAAVGDQQLWDLIKEAAGEGALTRKDKLKRTPLHYASAKGHVWLVKQLLGCLRVDEVDDNKNTPLHLAALKGHPECIHMLLESAASALKPDNKTDFSPIERVLLQPNKEGLSVLHLALSSGPTPPAQLAVLESLGKITDSHLHKDANLLVKGVVKETPLTLACQYHQHAVVKALLQERHVDVNEQTGTKETALVRCLVSVTKETARMDAAIFKLLIDAGANIDPGPGNEGNHPLMAVCKNDCNEFASLALAKLAEKAGNSKLDWDFKDPANGRTPLLEASLHNNAYVVKTILSQDTSKRQLKRTCNQGMTALCYAARGCSVDAMKILLNNKASVGCKDKSGKPVMSFCLGLDIPDSLTCAALLLRAGATPCAERDASGEGILHRAVRYGAADFIRLWARYGGDLMPKCTSPIAANLVVPTSKKYDAEIMGEMAQVEDEDAVQDDSVLDQDIRPLVVEGEEDEEEDEGLDTEGNPKDQVMDKPSQGNDSEECDVTGTIELVKDASIGSKSSLKPKDSGSGNSIIQIAALTTGSRKASFKEAVPVAEGVESEWANWGLDIQLGRDASGCMQRVPSFYTGPSATLKRKWMRQGSRWWNGWIDQEHEAFEHQANEAFSSIDDEDWNLEEKDGLLTLDDLYLVVADRQRLQSRTAAGPVSEALMDSVKGTLKKAGGEQLNKIVPFGGELVEDAINGIGVDNSMVPATVEEHNQSTAIDLVKRLFATRFEEQKINMELDPFYKPEKAYQGEPACMQALIGQPDLPTYPELDQTSALTYAVQLCRPDCVKALLDNDINQRLLGERDLWGHTALEYAMAMLARDKNNVVLQQMADLILIRRPVLGKPYIPPKEDKEKQSEADESLSKEGTPRRKSVPELIPKHNSMHPLCLAVVACDLPRIAWLVRCCDAPLDGSWMYAPDIPCHYKGLWEKLVGSTEAVFNPLQLSVLHKRMDVTKLVLDLGADPNAQSWGLATGVFGKSVFTQREDFLKECMKHRENALRGKPDPLGDDDQSALTLRKKQLDAALKNMKEACQKKVEGYNNWLDQQKQDGMDMQKRKQEKKAVGMKLPNLLKKIKDFIEELVCGPDPWVSSLHLAARFGLSDICVLLLDRGATVMGGQAAGISRRTPFEEALKYARSNFRFDNCGAVRHNWLAFERHMNSMIPPMSAAAQAKEARSKMNKLAKIMDPIALGIKAAIMAAKMVIDVLLDSFKRPIAHYDPALKAAHVLAWNRSSMMPQEAQTSILLRDLEDNGTWAWFGGSVTNVYDGNWIQAAQNELKELAEMEECNLKTAGETDDFKVYKKLVKTFKDKASSRYFTSGFKDFQEIYKPDLADRGSNMKAKMMVFKDQKLGAKARASQINMISRGELWLHGSDMKVNALREVLRGKHLYEAGRLVYEEPPLNITVQMADFDLKDEDSFLGGDKAAFLSSASRGASMRRASSRKSGSTSGRNVAFSMAANCEPISPPSFSIETLEDVLGSNRSVPLGQLLPTEDLTEAILSGSMEKLQERSQVGLLDASVGELNPSFGQALDHIEIVGIDVDGLKDSIKESLTGLVLDADMDINGLMAEFEDFQEMIDKIMEFVDTAAEAA</sequence>
<dbReference type="EMBL" id="MU070486">
    <property type="protein sequence ID" value="KAF5827512.1"/>
    <property type="molecule type" value="Genomic_DNA"/>
</dbReference>
<dbReference type="InterPro" id="IPR051165">
    <property type="entry name" value="Multifunctional_ANK_Repeat"/>
</dbReference>
<feature type="compositionally biased region" description="Basic and acidic residues" evidence="4">
    <location>
        <begin position="917"/>
        <end position="937"/>
    </location>
</feature>
<keyword evidence="6" id="KW-1185">Reference proteome</keyword>
<gene>
    <name evidence="5" type="ORF">DUNSADRAFT_543</name>
</gene>
<evidence type="ECO:0000256" key="3">
    <source>
        <dbReference type="PROSITE-ProRule" id="PRU00023"/>
    </source>
</evidence>
<organism evidence="5 6">
    <name type="scientific">Dunaliella salina</name>
    <name type="common">Green alga</name>
    <name type="synonym">Protococcus salinus</name>
    <dbReference type="NCBI Taxonomy" id="3046"/>
    <lineage>
        <taxon>Eukaryota</taxon>
        <taxon>Viridiplantae</taxon>
        <taxon>Chlorophyta</taxon>
        <taxon>core chlorophytes</taxon>
        <taxon>Chlorophyceae</taxon>
        <taxon>CS clade</taxon>
        <taxon>Chlamydomonadales</taxon>
        <taxon>Dunaliellaceae</taxon>
        <taxon>Dunaliella</taxon>
    </lineage>
</organism>
<dbReference type="Pfam" id="PF00023">
    <property type="entry name" value="Ank"/>
    <property type="match status" value="1"/>
</dbReference>
<feature type="compositionally biased region" description="Acidic residues" evidence="4">
    <location>
        <begin position="510"/>
        <end position="521"/>
    </location>
</feature>
<dbReference type="PANTHER" id="PTHR24123:SF33">
    <property type="entry name" value="PROTEIN HOS4"/>
    <property type="match status" value="1"/>
</dbReference>
<accession>A0ABQ7FYS0</accession>
<feature type="compositionally biased region" description="Acidic residues" evidence="4">
    <location>
        <begin position="531"/>
        <end position="543"/>
    </location>
</feature>
<evidence type="ECO:0000256" key="2">
    <source>
        <dbReference type="ARBA" id="ARBA00023043"/>
    </source>
</evidence>
<keyword evidence="1" id="KW-0677">Repeat</keyword>
<protein>
    <submittedName>
        <fullName evidence="5">Uncharacterized protein</fullName>
    </submittedName>
</protein>
<dbReference type="InterPro" id="IPR036770">
    <property type="entry name" value="Ankyrin_rpt-contain_sf"/>
</dbReference>
<feature type="repeat" description="ANK" evidence="3">
    <location>
        <begin position="134"/>
        <end position="166"/>
    </location>
</feature>
<dbReference type="Pfam" id="PF12796">
    <property type="entry name" value="Ank_2"/>
    <property type="match status" value="2"/>
</dbReference>
<dbReference type="Gene3D" id="1.25.40.20">
    <property type="entry name" value="Ankyrin repeat-containing domain"/>
    <property type="match status" value="5"/>
</dbReference>
<dbReference type="PRINTS" id="PR01415">
    <property type="entry name" value="ANKYRIN"/>
</dbReference>
<dbReference type="PANTHER" id="PTHR24123">
    <property type="entry name" value="ANKYRIN REPEAT-CONTAINING"/>
    <property type="match status" value="1"/>
</dbReference>
<evidence type="ECO:0000313" key="5">
    <source>
        <dbReference type="EMBL" id="KAF5827512.1"/>
    </source>
</evidence>
<evidence type="ECO:0000256" key="4">
    <source>
        <dbReference type="SAM" id="MobiDB-lite"/>
    </source>
</evidence>
<comment type="caution">
    <text evidence="5">The sequence shown here is derived from an EMBL/GenBank/DDBJ whole genome shotgun (WGS) entry which is preliminary data.</text>
</comment>
<evidence type="ECO:0000256" key="1">
    <source>
        <dbReference type="ARBA" id="ARBA00022737"/>
    </source>
</evidence>
<feature type="region of interest" description="Disordered" evidence="4">
    <location>
        <begin position="915"/>
        <end position="941"/>
    </location>
</feature>
<dbReference type="SUPFAM" id="SSF48403">
    <property type="entry name" value="Ankyrin repeat"/>
    <property type="match status" value="2"/>
</dbReference>
<name>A0ABQ7FYS0_DUNSA</name>
<dbReference type="PROSITE" id="PS50297">
    <property type="entry name" value="ANK_REP_REGION"/>
    <property type="match status" value="1"/>
</dbReference>
<keyword evidence="2 3" id="KW-0040">ANK repeat</keyword>
<feature type="region of interest" description="Disordered" evidence="4">
    <location>
        <begin position="510"/>
        <end position="564"/>
    </location>
</feature>
<evidence type="ECO:0000313" key="6">
    <source>
        <dbReference type="Proteomes" id="UP000815325"/>
    </source>
</evidence>
<dbReference type="InterPro" id="IPR002110">
    <property type="entry name" value="Ankyrin_rpt"/>
</dbReference>
<dbReference type="PROSITE" id="PS50088">
    <property type="entry name" value="ANK_REPEAT"/>
    <property type="match status" value="2"/>
</dbReference>
<dbReference type="SMART" id="SM00248">
    <property type="entry name" value="ANK"/>
    <property type="match status" value="11"/>
</dbReference>
<dbReference type="Proteomes" id="UP000815325">
    <property type="component" value="Unassembled WGS sequence"/>
</dbReference>
<feature type="repeat" description="ANK" evidence="3">
    <location>
        <begin position="381"/>
        <end position="413"/>
    </location>
</feature>
<reference evidence="5" key="1">
    <citation type="submission" date="2017-08" db="EMBL/GenBank/DDBJ databases">
        <authorList>
            <person name="Polle J.E."/>
            <person name="Barry K."/>
            <person name="Cushman J."/>
            <person name="Schmutz J."/>
            <person name="Tran D."/>
            <person name="Hathwaick L.T."/>
            <person name="Yim W.C."/>
            <person name="Jenkins J."/>
            <person name="Mckie-Krisberg Z.M."/>
            <person name="Prochnik S."/>
            <person name="Lindquist E."/>
            <person name="Dockter R.B."/>
            <person name="Adam C."/>
            <person name="Molina H."/>
            <person name="Bunkerborg J."/>
            <person name="Jin E."/>
            <person name="Buchheim M."/>
            <person name="Magnuson J."/>
        </authorList>
    </citation>
    <scope>NUCLEOTIDE SEQUENCE</scope>
    <source>
        <strain evidence="5">CCAP 19/18</strain>
    </source>
</reference>